<organism evidence="6 7">
    <name type="scientific">Galerina marginata (strain CBS 339.88)</name>
    <dbReference type="NCBI Taxonomy" id="685588"/>
    <lineage>
        <taxon>Eukaryota</taxon>
        <taxon>Fungi</taxon>
        <taxon>Dikarya</taxon>
        <taxon>Basidiomycota</taxon>
        <taxon>Agaricomycotina</taxon>
        <taxon>Agaricomycetes</taxon>
        <taxon>Agaricomycetidae</taxon>
        <taxon>Agaricales</taxon>
        <taxon>Agaricineae</taxon>
        <taxon>Strophariaceae</taxon>
        <taxon>Galerina</taxon>
    </lineage>
</organism>
<reference evidence="7" key="1">
    <citation type="journal article" date="2014" name="Proc. Natl. Acad. Sci. U.S.A.">
        <title>Extensive sampling of basidiomycete genomes demonstrates inadequacy of the white-rot/brown-rot paradigm for wood decay fungi.</title>
        <authorList>
            <person name="Riley R."/>
            <person name="Salamov A.A."/>
            <person name="Brown D.W."/>
            <person name="Nagy L.G."/>
            <person name="Floudas D."/>
            <person name="Held B.W."/>
            <person name="Levasseur A."/>
            <person name="Lombard V."/>
            <person name="Morin E."/>
            <person name="Otillar R."/>
            <person name="Lindquist E.A."/>
            <person name="Sun H."/>
            <person name="LaButti K.M."/>
            <person name="Schmutz J."/>
            <person name="Jabbour D."/>
            <person name="Luo H."/>
            <person name="Baker S.E."/>
            <person name="Pisabarro A.G."/>
            <person name="Walton J.D."/>
            <person name="Blanchette R.A."/>
            <person name="Henrissat B."/>
            <person name="Martin F."/>
            <person name="Cullen D."/>
            <person name="Hibbett D.S."/>
            <person name="Grigoriev I.V."/>
        </authorList>
    </citation>
    <scope>NUCLEOTIDE SEQUENCE [LARGE SCALE GENOMIC DNA]</scope>
    <source>
        <strain evidence="7">CBS 339.88</strain>
    </source>
</reference>
<dbReference type="Proteomes" id="UP000027222">
    <property type="component" value="Unassembled WGS sequence"/>
</dbReference>
<keyword evidence="1" id="KW-0479">Metal-binding</keyword>
<evidence type="ECO:0000313" key="7">
    <source>
        <dbReference type="Proteomes" id="UP000027222"/>
    </source>
</evidence>
<proteinExistence type="predicted"/>
<dbReference type="AlphaFoldDB" id="A0A067SGY8"/>
<dbReference type="PROSITE" id="PS50089">
    <property type="entry name" value="ZF_RING_2"/>
    <property type="match status" value="1"/>
</dbReference>
<dbReference type="SMART" id="SM00184">
    <property type="entry name" value="RING"/>
    <property type="match status" value="1"/>
</dbReference>
<evidence type="ECO:0000259" key="5">
    <source>
        <dbReference type="PROSITE" id="PS50089"/>
    </source>
</evidence>
<evidence type="ECO:0000313" key="6">
    <source>
        <dbReference type="EMBL" id="KDR66003.1"/>
    </source>
</evidence>
<gene>
    <name evidence="6" type="ORF">GALMADRAFT_148175</name>
</gene>
<feature type="domain" description="RING-type" evidence="5">
    <location>
        <begin position="181"/>
        <end position="227"/>
    </location>
</feature>
<dbReference type="InterPro" id="IPR017907">
    <property type="entry name" value="Znf_RING_CS"/>
</dbReference>
<dbReference type="PROSITE" id="PS00518">
    <property type="entry name" value="ZF_RING_1"/>
    <property type="match status" value="1"/>
</dbReference>
<evidence type="ECO:0000256" key="1">
    <source>
        <dbReference type="ARBA" id="ARBA00022723"/>
    </source>
</evidence>
<dbReference type="GO" id="GO:0008270">
    <property type="term" value="F:zinc ion binding"/>
    <property type="evidence" value="ECO:0007669"/>
    <property type="project" value="UniProtKB-KW"/>
</dbReference>
<dbReference type="Gene3D" id="3.30.40.10">
    <property type="entry name" value="Zinc/RING finger domain, C3HC4 (zinc finger)"/>
    <property type="match status" value="1"/>
</dbReference>
<keyword evidence="3" id="KW-0862">Zinc</keyword>
<dbReference type="EMBL" id="KL142428">
    <property type="protein sequence ID" value="KDR66003.1"/>
    <property type="molecule type" value="Genomic_DNA"/>
</dbReference>
<dbReference type="SUPFAM" id="SSF57850">
    <property type="entry name" value="RING/U-box"/>
    <property type="match status" value="1"/>
</dbReference>
<sequence length="374" mass="42567">MTDMEKSDEKVDITKLFDAAHRAAFIESLLMPNDWLCSIHEAGVLDADLKAILLQIIDKATDAEISLEKKNEYRRILDGGKPHMYHRLMLPDLYGLCKLLFPQFSTYTPSSMSLSELKKELENKQTVLELHFHEREDLAKWIRLGSQRIAKHKDRSESLVNDNQEEVLSYLAQGLVKLMRCGICEEATAVGYQICLQNCGHLFCSGCYAEWRLLRAAKALRPICPTCYCDVSFTVEYISALHHLHAVMQVIELEEDDRLRIIKRPSVDAPQSSEEALDQLTPVQRRVYFNEPNSLKGYSVAKVDVLMAIRVVDLHLSREDRLISAYQKLLVSVDSDDACLNRMLCDHETPEERSGLIASALFCGNCKNFGLDVK</sequence>
<dbReference type="InterPro" id="IPR001841">
    <property type="entry name" value="Znf_RING"/>
</dbReference>
<name>A0A067SGY8_GALM3</name>
<dbReference type="InterPro" id="IPR013083">
    <property type="entry name" value="Znf_RING/FYVE/PHD"/>
</dbReference>
<evidence type="ECO:0000256" key="2">
    <source>
        <dbReference type="ARBA" id="ARBA00022771"/>
    </source>
</evidence>
<evidence type="ECO:0000256" key="4">
    <source>
        <dbReference type="PROSITE-ProRule" id="PRU00175"/>
    </source>
</evidence>
<protein>
    <recommendedName>
        <fullName evidence="5">RING-type domain-containing protein</fullName>
    </recommendedName>
</protein>
<dbReference type="HOGENOM" id="CLU_739773_0_0_1"/>
<evidence type="ECO:0000256" key="3">
    <source>
        <dbReference type="ARBA" id="ARBA00022833"/>
    </source>
</evidence>
<keyword evidence="7" id="KW-1185">Reference proteome</keyword>
<accession>A0A067SGY8</accession>
<keyword evidence="2 4" id="KW-0863">Zinc-finger</keyword>